<name>A0AAV6KNW9_9ERIC</name>
<accession>A0AAV6KNW9</accession>
<sequence>MGKKRGYHTSHTRDGRRPTILKPVTGEVLEREERVEEQRKKQKLDEAERAKHDWVKSVKKKGVTCERWVRKADFTDDPFIEVIKAQGLLFFFKPIAGFRDGVVRNFYSNMEVNRKTRQITSTIGSKKIVVNPVSIATYLDKYQRPPTKVVTFPSPAWSHPVDEIRDALTDMPNSYNNDKFVSGKLRLTFRLINKLVHYNLNPHGLESTPSLNDGTLLFVFSWSEEKVDWAARIWDVMADFKDKGLSNANIPFPAMITKMCEEAGVKGEKGDNLGHHGCFKAIAKVTERKSSKMSHPSHEAGPSRPKARKGAARKEEWNEIIASKCEAIQAAQIQIETALRRGKRKMEKTMRYLKYCAENIGVFTNKPYVPTVEDEQPTTSEEDEENEDDEDEEDEDEEDGEDEEERDNLGLEEEMEEEEEKEKDKLISSNRVVYLGGDGW</sequence>
<feature type="region of interest" description="Disordered" evidence="1">
    <location>
        <begin position="287"/>
        <end position="315"/>
    </location>
</feature>
<dbReference type="InterPro" id="IPR046796">
    <property type="entry name" value="Transposase_32_dom"/>
</dbReference>
<keyword evidence="4" id="KW-1185">Reference proteome</keyword>
<reference evidence="3" key="1">
    <citation type="submission" date="2020-08" db="EMBL/GenBank/DDBJ databases">
        <title>Plant Genome Project.</title>
        <authorList>
            <person name="Zhang R.-G."/>
        </authorList>
    </citation>
    <scope>NUCLEOTIDE SEQUENCE</scope>
    <source>
        <strain evidence="3">WSP0</strain>
        <tissue evidence="3">Leaf</tissue>
    </source>
</reference>
<feature type="region of interest" description="Disordered" evidence="1">
    <location>
        <begin position="367"/>
        <end position="430"/>
    </location>
</feature>
<evidence type="ECO:0000313" key="3">
    <source>
        <dbReference type="EMBL" id="KAG5554332.1"/>
    </source>
</evidence>
<dbReference type="EMBL" id="JACTNZ010000004">
    <property type="protein sequence ID" value="KAG5554332.1"/>
    <property type="molecule type" value="Genomic_DNA"/>
</dbReference>
<dbReference type="Proteomes" id="UP000823749">
    <property type="component" value="Chromosome 4"/>
</dbReference>
<dbReference type="AlphaFoldDB" id="A0AAV6KNW9"/>
<protein>
    <recommendedName>
        <fullName evidence="2">Putative plant transposon protein domain-containing protein</fullName>
    </recommendedName>
</protein>
<feature type="domain" description="Putative plant transposon protein" evidence="2">
    <location>
        <begin position="87"/>
        <end position="265"/>
    </location>
</feature>
<dbReference type="Pfam" id="PF20167">
    <property type="entry name" value="Transposase_32"/>
    <property type="match status" value="1"/>
</dbReference>
<organism evidence="3 4">
    <name type="scientific">Rhododendron griersonianum</name>
    <dbReference type="NCBI Taxonomy" id="479676"/>
    <lineage>
        <taxon>Eukaryota</taxon>
        <taxon>Viridiplantae</taxon>
        <taxon>Streptophyta</taxon>
        <taxon>Embryophyta</taxon>
        <taxon>Tracheophyta</taxon>
        <taxon>Spermatophyta</taxon>
        <taxon>Magnoliopsida</taxon>
        <taxon>eudicotyledons</taxon>
        <taxon>Gunneridae</taxon>
        <taxon>Pentapetalae</taxon>
        <taxon>asterids</taxon>
        <taxon>Ericales</taxon>
        <taxon>Ericaceae</taxon>
        <taxon>Ericoideae</taxon>
        <taxon>Rhodoreae</taxon>
        <taxon>Rhododendron</taxon>
    </lineage>
</organism>
<feature type="region of interest" description="Disordered" evidence="1">
    <location>
        <begin position="1"/>
        <end position="23"/>
    </location>
</feature>
<proteinExistence type="predicted"/>
<evidence type="ECO:0000313" key="4">
    <source>
        <dbReference type="Proteomes" id="UP000823749"/>
    </source>
</evidence>
<evidence type="ECO:0000259" key="2">
    <source>
        <dbReference type="Pfam" id="PF20167"/>
    </source>
</evidence>
<gene>
    <name evidence="3" type="ORF">RHGRI_012002</name>
</gene>
<feature type="compositionally biased region" description="Basic residues" evidence="1">
    <location>
        <begin position="1"/>
        <end position="10"/>
    </location>
</feature>
<evidence type="ECO:0000256" key="1">
    <source>
        <dbReference type="SAM" id="MobiDB-lite"/>
    </source>
</evidence>
<comment type="caution">
    <text evidence="3">The sequence shown here is derived from an EMBL/GenBank/DDBJ whole genome shotgun (WGS) entry which is preliminary data.</text>
</comment>
<feature type="compositionally biased region" description="Acidic residues" evidence="1">
    <location>
        <begin position="372"/>
        <end position="421"/>
    </location>
</feature>